<dbReference type="PROSITE" id="PS50112">
    <property type="entry name" value="PAS"/>
    <property type="match status" value="1"/>
</dbReference>
<dbReference type="InterPro" id="IPR013655">
    <property type="entry name" value="PAS_fold_3"/>
</dbReference>
<evidence type="ECO:0000256" key="3">
    <source>
        <dbReference type="ARBA" id="ARBA00022991"/>
    </source>
</evidence>
<organism evidence="6 7">
    <name type="scientific">Geranomyces variabilis</name>
    <dbReference type="NCBI Taxonomy" id="109894"/>
    <lineage>
        <taxon>Eukaryota</taxon>
        <taxon>Fungi</taxon>
        <taxon>Fungi incertae sedis</taxon>
        <taxon>Chytridiomycota</taxon>
        <taxon>Chytridiomycota incertae sedis</taxon>
        <taxon>Chytridiomycetes</taxon>
        <taxon>Spizellomycetales</taxon>
        <taxon>Powellomycetaceae</taxon>
        <taxon>Geranomyces</taxon>
    </lineage>
</organism>
<reference evidence="6" key="1">
    <citation type="submission" date="2020-05" db="EMBL/GenBank/DDBJ databases">
        <title>Phylogenomic resolution of chytrid fungi.</title>
        <authorList>
            <person name="Stajich J.E."/>
            <person name="Amses K."/>
            <person name="Simmons R."/>
            <person name="Seto K."/>
            <person name="Myers J."/>
            <person name="Bonds A."/>
            <person name="Quandt C.A."/>
            <person name="Barry K."/>
            <person name="Liu P."/>
            <person name="Grigoriev I."/>
            <person name="Longcore J.E."/>
            <person name="James T.Y."/>
        </authorList>
    </citation>
    <scope>NUCLEOTIDE SEQUENCE</scope>
    <source>
        <strain evidence="6">JEL0379</strain>
    </source>
</reference>
<keyword evidence="2" id="KW-0288">FMN</keyword>
<dbReference type="InterPro" id="IPR001610">
    <property type="entry name" value="PAC"/>
</dbReference>
<dbReference type="NCBIfam" id="TIGR00229">
    <property type="entry name" value="sensory_box"/>
    <property type="match status" value="1"/>
</dbReference>
<evidence type="ECO:0000259" key="5">
    <source>
        <dbReference type="PROSITE" id="PS50112"/>
    </source>
</evidence>
<dbReference type="Gene3D" id="3.30.450.20">
    <property type="entry name" value="PAS domain"/>
    <property type="match status" value="2"/>
</dbReference>
<dbReference type="CDD" id="cd00130">
    <property type="entry name" value="PAS"/>
    <property type="match status" value="2"/>
</dbReference>
<dbReference type="InterPro" id="IPR000014">
    <property type="entry name" value="PAS"/>
</dbReference>
<dbReference type="AlphaFoldDB" id="A0AAD5XR58"/>
<dbReference type="Pfam" id="PF13426">
    <property type="entry name" value="PAS_9"/>
    <property type="match status" value="1"/>
</dbReference>
<feature type="compositionally biased region" description="Low complexity" evidence="4">
    <location>
        <begin position="176"/>
        <end position="187"/>
    </location>
</feature>
<keyword evidence="7" id="KW-1185">Reference proteome</keyword>
<feature type="region of interest" description="Disordered" evidence="4">
    <location>
        <begin position="207"/>
        <end position="289"/>
    </location>
</feature>
<keyword evidence="1" id="KW-0285">Flavoprotein</keyword>
<accession>A0AAD5XR58</accession>
<dbReference type="PANTHER" id="PTHR47429:SF7">
    <property type="entry name" value="GATA-FACTOR"/>
    <property type="match status" value="1"/>
</dbReference>
<evidence type="ECO:0000256" key="2">
    <source>
        <dbReference type="ARBA" id="ARBA00022643"/>
    </source>
</evidence>
<proteinExistence type="predicted"/>
<gene>
    <name evidence="6" type="primary">WC1_1</name>
    <name evidence="6" type="ORF">HDU87_002552</name>
</gene>
<comment type="caution">
    <text evidence="6">The sequence shown here is derived from an EMBL/GenBank/DDBJ whole genome shotgun (WGS) entry which is preliminary data.</text>
</comment>
<evidence type="ECO:0000313" key="6">
    <source>
        <dbReference type="EMBL" id="KAJ3184986.1"/>
    </source>
</evidence>
<evidence type="ECO:0000256" key="1">
    <source>
        <dbReference type="ARBA" id="ARBA00022630"/>
    </source>
</evidence>
<dbReference type="Proteomes" id="UP001212152">
    <property type="component" value="Unassembled WGS sequence"/>
</dbReference>
<dbReference type="PANTHER" id="PTHR47429">
    <property type="entry name" value="PROTEIN TWIN LOV 1"/>
    <property type="match status" value="1"/>
</dbReference>
<feature type="domain" description="PAS" evidence="5">
    <location>
        <begin position="32"/>
        <end position="84"/>
    </location>
</feature>
<keyword evidence="3" id="KW-0157">Chromophore</keyword>
<evidence type="ECO:0000256" key="4">
    <source>
        <dbReference type="SAM" id="MobiDB-lite"/>
    </source>
</evidence>
<dbReference type="SMART" id="SM00086">
    <property type="entry name" value="PAC"/>
    <property type="match status" value="1"/>
</dbReference>
<evidence type="ECO:0000313" key="7">
    <source>
        <dbReference type="Proteomes" id="UP001212152"/>
    </source>
</evidence>
<feature type="compositionally biased region" description="Acidic residues" evidence="4">
    <location>
        <begin position="215"/>
        <end position="231"/>
    </location>
</feature>
<sequence length="648" mass="68528">MRHILALVASRPNPTINLGPIDMSSSFIVTSATDPDYPILYASRTFETLTGYQSAEILGRNCRFLQAPDGNVQRGALRQYVDNTIVWQLKTSVDRQMECQFINVNYKKGGQPFVNLITIIPLCNTNGTPEFFVGFQVDLMQQAGIQLRSAPDGSYVMDFPEPPSPNGVRGRKALRPSGAANPGPAVAPGPDVTAGYLADFLNIAGTKLPDPMLQDGDEQEDADMEDDDDIDGGFGVPFMRLDNIESPDSARDDSPSPASSTESAKPNPYGDFPVSQTTPPTPTPAPASYHDLVNASPDFVHILSSRGIILFASACPLLRETGWEPADLLGTNIVDHCHPADAMLLMREIKQSALRAPVSAAYRFRKRDRSGYVCLDVSGHKYELSNRKKTRCVVLTARERVWGSLKESALASAAPVVPPLSPASAAAVAAPSSEQSPPPVVATPPAPALWCKVSATGLFVYVPPSSFPVFGSLTSLDALYGRSVLDFVYESDRARVSRALFAPGFGDAMMGGTAAGAGGAATSDGVKQVRCSVESAGRFVPAALTAHAAGGAETPFVFLSIALLPSPLRGDAGGGGAAAAAEAAARWNGNVGEAEKSTVGREPDVDVFGNAGAVGSVSVQCEINQLRLGNRRLQAEIDMLRTLPQAQP</sequence>
<dbReference type="InterPro" id="IPR035965">
    <property type="entry name" value="PAS-like_dom_sf"/>
</dbReference>
<dbReference type="SUPFAM" id="SSF55785">
    <property type="entry name" value="PYP-like sensor domain (PAS domain)"/>
    <property type="match status" value="2"/>
</dbReference>
<feature type="region of interest" description="Disordered" evidence="4">
    <location>
        <begin position="162"/>
        <end position="187"/>
    </location>
</feature>
<dbReference type="EMBL" id="JADGJQ010000002">
    <property type="protein sequence ID" value="KAJ3184986.1"/>
    <property type="molecule type" value="Genomic_DNA"/>
</dbReference>
<name>A0AAD5XR58_9FUNG</name>
<dbReference type="SMART" id="SM00091">
    <property type="entry name" value="PAS"/>
    <property type="match status" value="3"/>
</dbReference>
<protein>
    <submittedName>
        <fullName evidence="6">Blue light receptor</fullName>
    </submittedName>
</protein>
<dbReference type="Pfam" id="PF08447">
    <property type="entry name" value="PAS_3"/>
    <property type="match status" value="1"/>
</dbReference>
<keyword evidence="6" id="KW-0675">Receptor</keyword>
<dbReference type="GO" id="GO:0005634">
    <property type="term" value="C:nucleus"/>
    <property type="evidence" value="ECO:0007669"/>
    <property type="project" value="TreeGrafter"/>
</dbReference>